<dbReference type="InParanoid" id="A0A162PN42"/>
<evidence type="ECO:0000313" key="1">
    <source>
        <dbReference type="EMBL" id="OAD70506.1"/>
    </source>
</evidence>
<dbReference type="RefSeq" id="XP_018288546.1">
    <property type="nucleotide sequence ID" value="XM_018432080.1"/>
</dbReference>
<dbReference type="GeneID" id="28992986"/>
<organism evidence="1 2">
    <name type="scientific">Phycomyces blakesleeanus (strain ATCC 8743b / DSM 1359 / FGSC 10004 / NBRC 33097 / NRRL 1555)</name>
    <dbReference type="NCBI Taxonomy" id="763407"/>
    <lineage>
        <taxon>Eukaryota</taxon>
        <taxon>Fungi</taxon>
        <taxon>Fungi incertae sedis</taxon>
        <taxon>Mucoromycota</taxon>
        <taxon>Mucoromycotina</taxon>
        <taxon>Mucoromycetes</taxon>
        <taxon>Mucorales</taxon>
        <taxon>Phycomycetaceae</taxon>
        <taxon>Phycomyces</taxon>
    </lineage>
</organism>
<reference evidence="2" key="1">
    <citation type="submission" date="2015-06" db="EMBL/GenBank/DDBJ databases">
        <title>Expansion of signal transduction pathways in fungi by whole-genome duplication.</title>
        <authorList>
            <consortium name="DOE Joint Genome Institute"/>
            <person name="Corrochano L.M."/>
            <person name="Kuo A."/>
            <person name="Marcet-Houben M."/>
            <person name="Polaino S."/>
            <person name="Salamov A."/>
            <person name="Villalobos J.M."/>
            <person name="Alvarez M.I."/>
            <person name="Avalos J."/>
            <person name="Benito E.P."/>
            <person name="Benoit I."/>
            <person name="Burger G."/>
            <person name="Camino L.P."/>
            <person name="Canovas D."/>
            <person name="Cerda-Olmedo E."/>
            <person name="Cheng J.-F."/>
            <person name="Dominguez A."/>
            <person name="Elias M."/>
            <person name="Eslava A.P."/>
            <person name="Glaser F."/>
            <person name="Grimwood J."/>
            <person name="Gutierrez G."/>
            <person name="Heitman J."/>
            <person name="Henrissat B."/>
            <person name="Iturriaga E.A."/>
            <person name="Lang B.F."/>
            <person name="Lavin J.L."/>
            <person name="Lee S."/>
            <person name="Li W."/>
            <person name="Lindquist E."/>
            <person name="Lopez-Garcia S."/>
            <person name="Luque E.M."/>
            <person name="Marcos A.T."/>
            <person name="Martin J."/>
            <person name="McCluskey K."/>
            <person name="Medina H.R."/>
            <person name="Miralles-Duran A."/>
            <person name="Miyazaki A."/>
            <person name="Munoz-Torres E."/>
            <person name="Oguiza J.A."/>
            <person name="Ohm R."/>
            <person name="Olmedo M."/>
            <person name="Orejas M."/>
            <person name="Ortiz-Castellanos L."/>
            <person name="Pisabarro A.G."/>
            <person name="Rodriguez-Romero J."/>
            <person name="Ruiz-Herrera J."/>
            <person name="Ruiz-Vazquez R."/>
            <person name="Sanz C."/>
            <person name="Schackwitz W."/>
            <person name="Schmutz J."/>
            <person name="Shahriari M."/>
            <person name="Shelest E."/>
            <person name="Silva-Franco F."/>
            <person name="Soanes D."/>
            <person name="Syed K."/>
            <person name="Tagua V.G."/>
            <person name="Talbot N.J."/>
            <person name="Thon M."/>
            <person name="De vries R.P."/>
            <person name="Wiebenga A."/>
            <person name="Yadav J.S."/>
            <person name="Braun E.L."/>
            <person name="Baker S."/>
            <person name="Garre V."/>
            <person name="Horwitz B."/>
            <person name="Torres-Martinez S."/>
            <person name="Idnurm A."/>
            <person name="Herrera-Estrella A."/>
            <person name="Gabaldon T."/>
            <person name="Grigoriev I.V."/>
        </authorList>
    </citation>
    <scope>NUCLEOTIDE SEQUENCE [LARGE SCALE GENOMIC DNA]</scope>
    <source>
        <strain evidence="2">NRRL 1555(-)</strain>
    </source>
</reference>
<dbReference type="PANTHER" id="PTHR35871">
    <property type="entry name" value="EXPRESSED PROTEIN"/>
    <property type="match status" value="1"/>
</dbReference>
<dbReference type="AlphaFoldDB" id="A0A162PN42"/>
<accession>A0A162PN42</accession>
<keyword evidence="2" id="KW-1185">Reference proteome</keyword>
<protein>
    <submittedName>
        <fullName evidence="1">Uncharacterized protein</fullName>
    </submittedName>
</protein>
<dbReference type="EMBL" id="KV440988">
    <property type="protein sequence ID" value="OAD70506.1"/>
    <property type="molecule type" value="Genomic_DNA"/>
</dbReference>
<sequence length="475" mass="54954">MDLQKARNDNLVDLFEISFEENITVDGRELQGITVDLTSANHSRHFLKLHEGPDKSLRGTYQMNSLITKWRKRKSMKESFDRQGSYLLTEKAFTISSQKESVNEELELVEVTSKKLSANTISLLKLAFNDIKEEIAPFTRISGSSQPIDHYKLCKLEPAESYLRHRLSGTMIRKYAKEYIDFRSIALHQQGKHAISFSLFSGVDFKASIYKWIQQQKPESRSTILVKKHIDEVVIPKRLEIPESVSTSEDGENCGVTIPQPSTNGIELVLVTHNESTFYSNDGKEAMWLVEVVRCSTLELIEAVFAFDQSTNHKAYTQNALIATKITLGDKEVEEDDPYGVQQVQSMYYKKDEWFAKKNGQWMTKKVKYVKGTCKFLEEHASRPDFMSQKTALHEAVEDSGHIFELYPKFHCKYKNIHTFLDHAGKLPNIRRYYNNSWRYIEAYSQDMNVKEAHDVVKNLTSRKYTSHRRDEGKE</sequence>
<gene>
    <name evidence="1" type="ORF">PHYBLDRAFT_148421</name>
</gene>
<proteinExistence type="predicted"/>
<dbReference type="OrthoDB" id="10044727at2759"/>
<dbReference type="PANTHER" id="PTHR35871:SF1">
    <property type="entry name" value="CXC1-LIKE CYSTEINE CLUSTER ASSOCIATED WITH KDZ TRANSPOSASES DOMAIN-CONTAINING PROTEIN"/>
    <property type="match status" value="1"/>
</dbReference>
<evidence type="ECO:0000313" key="2">
    <source>
        <dbReference type="Proteomes" id="UP000077315"/>
    </source>
</evidence>
<dbReference type="Proteomes" id="UP000077315">
    <property type="component" value="Unassembled WGS sequence"/>
</dbReference>
<name>A0A162PN42_PHYB8</name>
<dbReference type="VEuPathDB" id="FungiDB:PHYBLDRAFT_148421"/>